<feature type="transmembrane region" description="Helical" evidence="1">
    <location>
        <begin position="6"/>
        <end position="29"/>
    </location>
</feature>
<organism evidence="2">
    <name type="scientific">Austrarchaea binfordae</name>
    <dbReference type="NCBI Taxonomy" id="1090235"/>
    <lineage>
        <taxon>Eukaryota</taxon>
        <taxon>Metazoa</taxon>
        <taxon>Ecdysozoa</taxon>
        <taxon>Arthropoda</taxon>
        <taxon>Chelicerata</taxon>
        <taxon>Arachnida</taxon>
        <taxon>Araneae</taxon>
        <taxon>Araneomorphae</taxon>
        <taxon>Entelegynae</taxon>
        <taxon>Palpimanoidea</taxon>
        <taxon>Archaeidae</taxon>
        <taxon>Austrarchaea</taxon>
    </lineage>
</organism>
<protein>
    <submittedName>
        <fullName evidence="2">ATP synthase F0 subunit 8</fullName>
    </submittedName>
</protein>
<dbReference type="AlphaFoldDB" id="H2E405"/>
<evidence type="ECO:0000256" key="1">
    <source>
        <dbReference type="SAM" id="Phobius"/>
    </source>
</evidence>
<geneLocation type="mitochondrion" evidence="2"/>
<keyword evidence="1" id="KW-0472">Membrane</keyword>
<dbReference type="EMBL" id="JN716038">
    <property type="protein sequence ID" value="AEX88917.1"/>
    <property type="molecule type" value="Genomic_DNA"/>
</dbReference>
<reference evidence="2" key="1">
    <citation type="journal article" date="2012" name="Mol. Phylogenet. Evol.">
        <title>Phylogeny and historical biogeography of ancient assassin spiders (Araneae: Archaeidae) in the Australian mesic zone: Evidence for Miocene speciation within Tertiary refugia.</title>
        <authorList>
            <person name="Rix M.G."/>
            <person name="Harvey M.S."/>
        </authorList>
    </citation>
    <scope>NUCLEOTIDE SEQUENCE</scope>
    <source>
        <strain evidence="2">Ar46_106_M</strain>
    </source>
</reference>
<keyword evidence="1" id="KW-0812">Transmembrane</keyword>
<gene>
    <name evidence="2" type="primary">ATP8</name>
</gene>
<sequence>MPQLSPLFWVFSSFMVVFLLISMMMIFFMNSVNINKVNKCKVYLMSWCW</sequence>
<keyword evidence="1" id="KW-1133">Transmembrane helix</keyword>
<proteinExistence type="predicted"/>
<accession>H2E405</accession>
<evidence type="ECO:0000313" key="2">
    <source>
        <dbReference type="EMBL" id="AEX88917.1"/>
    </source>
</evidence>
<keyword evidence="2" id="KW-0496">Mitochondrion</keyword>
<name>H2E405_9ARAC</name>